<organism evidence="1">
    <name type="scientific">Phytophthora nicotianae</name>
    <name type="common">Potato buckeye rot agent</name>
    <name type="synonym">Phytophthora parasitica</name>
    <dbReference type="NCBI Taxonomy" id="4792"/>
    <lineage>
        <taxon>Eukaryota</taxon>
        <taxon>Sar</taxon>
        <taxon>Stramenopiles</taxon>
        <taxon>Oomycota</taxon>
        <taxon>Peronosporomycetes</taxon>
        <taxon>Peronosporales</taxon>
        <taxon>Peronosporaceae</taxon>
        <taxon>Phytophthora</taxon>
    </lineage>
</organism>
<proteinExistence type="predicted"/>
<evidence type="ECO:0000313" key="1">
    <source>
        <dbReference type="EMBL" id="ETK81819.1"/>
    </source>
</evidence>
<accession>W2GFX1</accession>
<gene>
    <name evidence="1" type="ORF">L915_12704</name>
    <name evidence="2" type="ORF">L916_20371</name>
</gene>
<reference evidence="1" key="1">
    <citation type="submission" date="2013-11" db="EMBL/GenBank/DDBJ databases">
        <title>The Genome Sequence of Phytophthora parasitica CJ02B3.</title>
        <authorList>
            <consortium name="The Broad Institute Genomics Platform"/>
            <person name="Russ C."/>
            <person name="Tyler B."/>
            <person name="Panabieres F."/>
            <person name="Shan W."/>
            <person name="Tripathy S."/>
            <person name="Grunwald N."/>
            <person name="Machado M."/>
            <person name="Johnson C.S."/>
            <person name="Arredondo F."/>
            <person name="Hong C."/>
            <person name="Coffey M."/>
            <person name="Young S.K."/>
            <person name="Zeng Q."/>
            <person name="Gargeya S."/>
            <person name="Fitzgerald M."/>
            <person name="Abouelleil A."/>
            <person name="Alvarado L."/>
            <person name="Chapman S.B."/>
            <person name="Gainer-Dewar J."/>
            <person name="Goldberg J."/>
            <person name="Griggs A."/>
            <person name="Gujja S."/>
            <person name="Hansen M."/>
            <person name="Howarth C."/>
            <person name="Imamovic A."/>
            <person name="Ireland A."/>
            <person name="Larimer J."/>
            <person name="McCowan C."/>
            <person name="Murphy C."/>
            <person name="Pearson M."/>
            <person name="Poon T.W."/>
            <person name="Priest M."/>
            <person name="Roberts A."/>
            <person name="Saif S."/>
            <person name="Shea T."/>
            <person name="Sykes S."/>
            <person name="Wortman J."/>
            <person name="Nusbaum C."/>
            <person name="Birren B."/>
        </authorList>
    </citation>
    <scope>NUCLEOTIDE SEQUENCE [LARGE SCALE GENOMIC DNA]</scope>
    <source>
        <strain evidence="1">CJ02B3</strain>
    </source>
</reference>
<name>W2GFX1_PHYNI</name>
<dbReference type="AlphaFoldDB" id="W2GFX1"/>
<sequence length="46" mass="5889">MKNIREAIPRPISEERIRIEKYRMYWWTKFKAKFDKREARCKEARE</sequence>
<dbReference type="EMBL" id="KI676401">
    <property type="protein sequence ID" value="ETL25843.1"/>
    <property type="molecule type" value="Genomic_DNA"/>
</dbReference>
<evidence type="ECO:0000313" key="2">
    <source>
        <dbReference type="EMBL" id="ETL25843.1"/>
    </source>
</evidence>
<reference evidence="2" key="2">
    <citation type="submission" date="2013-11" db="EMBL/GenBank/DDBJ databases">
        <title>The Genome Sequence of Phytophthora parasitica CJ05E6.</title>
        <authorList>
            <consortium name="The Broad Institute Genomics Platform"/>
            <person name="Russ C."/>
            <person name="Tyler B."/>
            <person name="Panabieres F."/>
            <person name="Shan W."/>
            <person name="Tripathy S."/>
            <person name="Grunwald N."/>
            <person name="Machado M."/>
            <person name="Johnson C.S."/>
            <person name="Arredondo F."/>
            <person name="Hong C."/>
            <person name="Coffey M."/>
            <person name="Young S.K."/>
            <person name="Zeng Q."/>
            <person name="Gargeya S."/>
            <person name="Fitzgerald M."/>
            <person name="Abouelleil A."/>
            <person name="Alvarado L."/>
            <person name="Chapman S.B."/>
            <person name="Gainer-Dewar J."/>
            <person name="Goldberg J."/>
            <person name="Griggs A."/>
            <person name="Gujja S."/>
            <person name="Hansen M."/>
            <person name="Howarth C."/>
            <person name="Imamovic A."/>
            <person name="Ireland A."/>
            <person name="Larimer J."/>
            <person name="McCowan C."/>
            <person name="Murphy C."/>
            <person name="Pearson M."/>
            <person name="Poon T.W."/>
            <person name="Priest M."/>
            <person name="Roberts A."/>
            <person name="Saif S."/>
            <person name="Shea T."/>
            <person name="Sykes S."/>
            <person name="Wortman J."/>
            <person name="Nusbaum C."/>
            <person name="Birren B."/>
        </authorList>
    </citation>
    <scope>NUCLEOTIDE SEQUENCE [LARGE SCALE GENOMIC DNA]</scope>
    <source>
        <strain evidence="2">CJ05E6</strain>
    </source>
</reference>
<protein>
    <submittedName>
        <fullName evidence="1">Uncharacterized protein</fullName>
    </submittedName>
</protein>
<dbReference type="Proteomes" id="UP000053236">
    <property type="component" value="Unassembled WGS sequence"/>
</dbReference>
<dbReference type="Proteomes" id="UP000053864">
    <property type="component" value="Unassembled WGS sequence"/>
</dbReference>
<dbReference type="EMBL" id="KI687344">
    <property type="protein sequence ID" value="ETK81819.1"/>
    <property type="molecule type" value="Genomic_DNA"/>
</dbReference>